<name>A0A2S3ZFY0_9MICO</name>
<reference evidence="1 2" key="1">
    <citation type="submission" date="2018-01" db="EMBL/GenBank/DDBJ databases">
        <title>Cryobacterium sp. nov., from glaciers in China.</title>
        <authorList>
            <person name="Liu Q."/>
            <person name="Xin Y.-H."/>
        </authorList>
    </citation>
    <scope>NUCLEOTIDE SEQUENCE [LARGE SCALE GENOMIC DNA]</scope>
    <source>
        <strain evidence="1 2">TMN-42</strain>
    </source>
</reference>
<organism evidence="1 2">
    <name type="scientific">Cryobacterium zongtaii</name>
    <dbReference type="NCBI Taxonomy" id="1259217"/>
    <lineage>
        <taxon>Bacteria</taxon>
        <taxon>Bacillati</taxon>
        <taxon>Actinomycetota</taxon>
        <taxon>Actinomycetes</taxon>
        <taxon>Micrococcales</taxon>
        <taxon>Microbacteriaceae</taxon>
        <taxon>Cryobacterium</taxon>
    </lineage>
</organism>
<dbReference type="EMBL" id="PPXD01000011">
    <property type="protein sequence ID" value="POH65989.1"/>
    <property type="molecule type" value="Genomic_DNA"/>
</dbReference>
<dbReference type="Proteomes" id="UP000237340">
    <property type="component" value="Unassembled WGS sequence"/>
</dbReference>
<sequence length="99" mass="10336">MVDLNVDAAFVRGIASSMDRASAPLQLGSDLTRGASSAALGSGPVASTLDESTTQRACRAELAGETIADLGRRATDYVKEILAADTKLVTQLENGRRQL</sequence>
<keyword evidence="2" id="KW-1185">Reference proteome</keyword>
<accession>A0A2S3ZFY0</accession>
<comment type="caution">
    <text evidence="1">The sequence shown here is derived from an EMBL/GenBank/DDBJ whole genome shotgun (WGS) entry which is preliminary data.</text>
</comment>
<protein>
    <submittedName>
        <fullName evidence="1">Uncharacterized protein</fullName>
    </submittedName>
</protein>
<evidence type="ECO:0000313" key="1">
    <source>
        <dbReference type="EMBL" id="POH65989.1"/>
    </source>
</evidence>
<gene>
    <name evidence="1" type="ORF">C3B61_09495</name>
</gene>
<proteinExistence type="predicted"/>
<evidence type="ECO:0000313" key="2">
    <source>
        <dbReference type="Proteomes" id="UP000237340"/>
    </source>
</evidence>
<dbReference type="AlphaFoldDB" id="A0A2S3ZFY0"/>
<dbReference type="RefSeq" id="WP_103460396.1">
    <property type="nucleotide sequence ID" value="NZ_PPXD01000011.1"/>
</dbReference>